<dbReference type="InterPro" id="IPR001075">
    <property type="entry name" value="NIF_FeS_clus_asmbl_NifU_C"/>
</dbReference>
<proteinExistence type="predicted"/>
<dbReference type="PATRIC" id="fig|579138.3.peg.1379"/>
<evidence type="ECO:0000259" key="1">
    <source>
        <dbReference type="Pfam" id="PF01106"/>
    </source>
</evidence>
<reference evidence="2 3" key="1">
    <citation type="journal article" date="2011" name="J. Bacteriol.">
        <title>Genome sequence of the ethanol-producing Zymomonas mobilis subsp. pomaceae lectotype strain ATCC 29192.</title>
        <authorList>
            <person name="Kouvelis V.N."/>
            <person name="Davenport K.W."/>
            <person name="Brettin T.S."/>
            <person name="Bruce D."/>
            <person name="Detter C."/>
            <person name="Han C.S."/>
            <person name="Nolan M."/>
            <person name="Tapia R."/>
            <person name="Damoulaki A."/>
            <person name="Kyrpides N.C."/>
            <person name="Typas M.A."/>
            <person name="Pappas K.M."/>
        </authorList>
    </citation>
    <scope>NUCLEOTIDE SEQUENCE [LARGE SCALE GENOMIC DNA]</scope>
    <source>
        <strain evidence="3">ATCC 29192 / DSM 22645 / JCM 10191 / CCUG 17912 / NBRC 13757 / NCIMB 11200 / NRRL B-4491 / Barker I</strain>
    </source>
</reference>
<dbReference type="GO" id="GO:0051536">
    <property type="term" value="F:iron-sulfur cluster binding"/>
    <property type="evidence" value="ECO:0007669"/>
    <property type="project" value="InterPro"/>
</dbReference>
<organism evidence="2 3">
    <name type="scientific">Zymomonas mobilis subsp. pomaceae (strain ATCC 29192 / DSM 22645 / JCM 10191 / CCUG 17912 / NBRC 13757 / NCIMB 11200 / NRRL B-4491 / Barker I)</name>
    <dbReference type="NCBI Taxonomy" id="579138"/>
    <lineage>
        <taxon>Bacteria</taxon>
        <taxon>Pseudomonadati</taxon>
        <taxon>Pseudomonadota</taxon>
        <taxon>Alphaproteobacteria</taxon>
        <taxon>Sphingomonadales</taxon>
        <taxon>Zymomonadaceae</taxon>
        <taxon>Zymomonas</taxon>
    </lineage>
</organism>
<evidence type="ECO:0000313" key="3">
    <source>
        <dbReference type="Proteomes" id="UP000000491"/>
    </source>
</evidence>
<dbReference type="KEGG" id="zmp:Zymop_1301"/>
<dbReference type="RefSeq" id="WP_013934587.1">
    <property type="nucleotide sequence ID" value="NC_015709.1"/>
</dbReference>
<dbReference type="GO" id="GO:0016226">
    <property type="term" value="P:iron-sulfur cluster assembly"/>
    <property type="evidence" value="ECO:0007669"/>
    <property type="project" value="InterPro"/>
</dbReference>
<gene>
    <name evidence="2" type="ordered locus">Zymop_1301</name>
</gene>
<dbReference type="HOGENOM" id="CLU_060555_4_1_5"/>
<feature type="domain" description="NIF system FeS cluster assembly NifU C-terminal" evidence="1">
    <location>
        <begin position="10"/>
        <end position="73"/>
    </location>
</feature>
<evidence type="ECO:0000313" key="2">
    <source>
        <dbReference type="EMBL" id="AEI38192.1"/>
    </source>
</evidence>
<protein>
    <submittedName>
        <fullName evidence="2">Nitrogen-fixing NifU domain protein</fullName>
    </submittedName>
</protein>
<dbReference type="EMBL" id="CP002865">
    <property type="protein sequence ID" value="AEI38192.1"/>
    <property type="molecule type" value="Genomic_DNA"/>
</dbReference>
<dbReference type="GO" id="GO:0005506">
    <property type="term" value="F:iron ion binding"/>
    <property type="evidence" value="ECO:0007669"/>
    <property type="project" value="InterPro"/>
</dbReference>
<dbReference type="eggNOG" id="COG0694">
    <property type="taxonomic scope" value="Bacteria"/>
</dbReference>
<dbReference type="Pfam" id="PF01106">
    <property type="entry name" value="NifU"/>
    <property type="match status" value="1"/>
</dbReference>
<dbReference type="STRING" id="579138.Zymop_1301"/>
<sequence>MPLQQHKQAIENALEELRPTLKKDGGDCELVCIEENKVIVRMTGNCVQCQLATLTVHGIQKKLIEQVGVPLRVIPVPPGH</sequence>
<name>F8EUP6_ZYMMT</name>
<dbReference type="Proteomes" id="UP000000491">
    <property type="component" value="Chromosome"/>
</dbReference>
<accession>F8EUP6</accession>
<dbReference type="AlphaFoldDB" id="F8EUP6"/>
<dbReference type="Gene3D" id="3.30.300.130">
    <property type="entry name" value="Fe-S cluster assembly (FSCA)"/>
    <property type="match status" value="1"/>
</dbReference>
<dbReference type="InterPro" id="IPR034904">
    <property type="entry name" value="FSCA_dom_sf"/>
</dbReference>
<dbReference type="SUPFAM" id="SSF117916">
    <property type="entry name" value="Fe-S cluster assembly (FSCA) domain-like"/>
    <property type="match status" value="1"/>
</dbReference>